<evidence type="ECO:0000259" key="2">
    <source>
        <dbReference type="PROSITE" id="PS51464"/>
    </source>
</evidence>
<dbReference type="Proteomes" id="UP000034076">
    <property type="component" value="Unassembled WGS sequence"/>
</dbReference>
<dbReference type="InterPro" id="IPR001347">
    <property type="entry name" value="SIS_dom"/>
</dbReference>
<accession>A0A0M2NC90</accession>
<evidence type="ECO:0000256" key="1">
    <source>
        <dbReference type="SAM" id="Phobius"/>
    </source>
</evidence>
<dbReference type="Pfam" id="PF01380">
    <property type="entry name" value="SIS"/>
    <property type="match status" value="1"/>
</dbReference>
<dbReference type="AlphaFoldDB" id="A0A0M2NC90"/>
<dbReference type="GO" id="GO:0097367">
    <property type="term" value="F:carbohydrate derivative binding"/>
    <property type="evidence" value="ECO:0007669"/>
    <property type="project" value="InterPro"/>
</dbReference>
<dbReference type="Gene3D" id="3.40.50.10490">
    <property type="entry name" value="Glucose-6-phosphate isomerase like protein, domain 1"/>
    <property type="match status" value="1"/>
</dbReference>
<keyword evidence="1" id="KW-0472">Membrane</keyword>
<keyword evidence="1" id="KW-0812">Transmembrane</keyword>
<dbReference type="STRING" id="270498.CHK_2167"/>
<keyword evidence="1" id="KW-1133">Transmembrane helix</keyword>
<dbReference type="SUPFAM" id="SSF53697">
    <property type="entry name" value="SIS domain"/>
    <property type="match status" value="1"/>
</dbReference>
<dbReference type="OrthoDB" id="9762536at2"/>
<proteinExistence type="predicted"/>
<reference evidence="3 4" key="1">
    <citation type="submission" date="2015-04" db="EMBL/GenBank/DDBJ databases">
        <title>Draft genome sequence of bacteremic isolate Catabacter hongkongensis type strain HKU16T.</title>
        <authorList>
            <person name="Lau S.K."/>
            <person name="Teng J.L."/>
            <person name="Huang Y."/>
            <person name="Curreem S.O."/>
            <person name="Tsui S.K."/>
            <person name="Woo P.C."/>
        </authorList>
    </citation>
    <scope>NUCLEOTIDE SEQUENCE [LARGE SCALE GENOMIC DNA]</scope>
    <source>
        <strain evidence="3 4">HKU16</strain>
    </source>
</reference>
<keyword evidence="3" id="KW-0413">Isomerase</keyword>
<dbReference type="PANTHER" id="PTHR38418:SF2">
    <property type="entry name" value="SUGAR ISOMERASE, KPSF_GUTQ (AFU_ORTHOLOGUE AFUA_6G08860)"/>
    <property type="match status" value="1"/>
</dbReference>
<dbReference type="RefSeq" id="WP_046444003.1">
    <property type="nucleotide sequence ID" value="NZ_CAUERS010000032.1"/>
</dbReference>
<evidence type="ECO:0000313" key="4">
    <source>
        <dbReference type="Proteomes" id="UP000034076"/>
    </source>
</evidence>
<organism evidence="3 4">
    <name type="scientific">Christensenella hongkongensis</name>
    <dbReference type="NCBI Taxonomy" id="270498"/>
    <lineage>
        <taxon>Bacteria</taxon>
        <taxon>Bacillati</taxon>
        <taxon>Bacillota</taxon>
        <taxon>Clostridia</taxon>
        <taxon>Christensenellales</taxon>
        <taxon>Christensenellaceae</taxon>
        <taxon>Christensenella</taxon>
    </lineage>
</organism>
<feature type="transmembrane region" description="Helical" evidence="1">
    <location>
        <begin position="149"/>
        <end position="172"/>
    </location>
</feature>
<sequence length="202" mass="21209">MSEVYESIKNTLEIESKAILDALSVIDPQAVEQAVDVIASCKGKVATSGCGTSGAAGKKIAHTLNCVNRPALFLTPSDAVHGGMGVLSKGDVLILFSKGGTTAEINNLIGPAKTKGAFVIGVCEKEESQLARESDLYLKIMVEREADRFGLLATSSTLGVIAVFDAIAVAVMERTGFTEEQFGVIHPGGAVGEKLLHKKLYD</sequence>
<dbReference type="PROSITE" id="PS51464">
    <property type="entry name" value="SIS"/>
    <property type="match status" value="1"/>
</dbReference>
<gene>
    <name evidence="3" type="ORF">CHK_2167</name>
</gene>
<keyword evidence="4" id="KW-1185">Reference proteome</keyword>
<dbReference type="InterPro" id="IPR046348">
    <property type="entry name" value="SIS_dom_sf"/>
</dbReference>
<dbReference type="EMBL" id="LAYJ01000112">
    <property type="protein sequence ID" value="KKI50104.1"/>
    <property type="molecule type" value="Genomic_DNA"/>
</dbReference>
<name>A0A0M2NC90_9FIRM</name>
<dbReference type="GO" id="GO:0019146">
    <property type="term" value="F:arabinose-5-phosphate isomerase activity"/>
    <property type="evidence" value="ECO:0007669"/>
    <property type="project" value="UniProtKB-EC"/>
</dbReference>
<dbReference type="CDD" id="cd05014">
    <property type="entry name" value="SIS_Kpsf"/>
    <property type="match status" value="1"/>
</dbReference>
<dbReference type="InterPro" id="IPR035474">
    <property type="entry name" value="SIS_Kpsf"/>
</dbReference>
<dbReference type="EC" id="5.3.1.13" evidence="3"/>
<dbReference type="GO" id="GO:1901135">
    <property type="term" value="P:carbohydrate derivative metabolic process"/>
    <property type="evidence" value="ECO:0007669"/>
    <property type="project" value="InterPro"/>
</dbReference>
<protein>
    <submittedName>
        <fullName evidence="3">Arabinose 5-phosphate isomerase</fullName>
        <ecNumber evidence="3">5.3.1.13</ecNumber>
    </submittedName>
</protein>
<feature type="domain" description="SIS" evidence="2">
    <location>
        <begin position="34"/>
        <end position="177"/>
    </location>
</feature>
<comment type="caution">
    <text evidence="3">The sequence shown here is derived from an EMBL/GenBank/DDBJ whole genome shotgun (WGS) entry which is preliminary data.</text>
</comment>
<evidence type="ECO:0000313" key="3">
    <source>
        <dbReference type="EMBL" id="KKI50104.1"/>
    </source>
</evidence>
<dbReference type="PANTHER" id="PTHR38418">
    <property type="entry name" value="SUGAR ISOMERASE, KPSF/GUTQ (AFU_ORTHOLOGUE AFUA_6G08860)"/>
    <property type="match status" value="1"/>
</dbReference>